<dbReference type="Gene3D" id="3.40.190.10">
    <property type="entry name" value="Periplasmic binding protein-like II"/>
    <property type="match status" value="1"/>
</dbReference>
<sequence>MNRSNFLRAAAAAALFACIGSASAQAYPNKPVKVIIPFPPGGTLDFIGRSLAQKMSESTGQTFVVENRPGGNGFIGADAVAKAPNDGYTLLFNASTFTTGPMVAKAPYDVQKDFSPVVLVAQAPLALSVNNDLPVKDVAGLIAYAKANPGKLNFAIGSTGSAGHLSTELLKRAGGLDITIVPYKGTAPAMQDLVGGQIQGFIDPLLGAMNFHKTGKLRIIALTSKNRVPNLPEVPTVGDTVAGYEFYSWYGLWAPAGTAPDVVAKLNAEANKALASDMKQKLVDQGLIVNGGSVADIVKFQSEDMAKSQKIITEGNIRAQ</sequence>
<evidence type="ECO:0000256" key="1">
    <source>
        <dbReference type="ARBA" id="ARBA00006987"/>
    </source>
</evidence>
<keyword evidence="3" id="KW-0675">Receptor</keyword>
<protein>
    <submittedName>
        <fullName evidence="3">Tripartite-type tricarboxylate transporter receptor subunit TctC</fullName>
    </submittedName>
</protein>
<dbReference type="InterPro" id="IPR005064">
    <property type="entry name" value="BUG"/>
</dbReference>
<dbReference type="Gene3D" id="3.40.190.150">
    <property type="entry name" value="Bordetella uptake gene, domain 1"/>
    <property type="match status" value="1"/>
</dbReference>
<dbReference type="RefSeq" id="WP_130482806.1">
    <property type="nucleotide sequence ID" value="NZ_SGWV01000010.1"/>
</dbReference>
<dbReference type="AlphaFoldDB" id="A0A4Q7LH52"/>
<dbReference type="SUPFAM" id="SSF53850">
    <property type="entry name" value="Periplasmic binding protein-like II"/>
    <property type="match status" value="1"/>
</dbReference>
<dbReference type="Proteomes" id="UP000293433">
    <property type="component" value="Unassembled WGS sequence"/>
</dbReference>
<organism evidence="3 4">
    <name type="scientific">Sphaerotilus mobilis</name>
    <dbReference type="NCBI Taxonomy" id="47994"/>
    <lineage>
        <taxon>Bacteria</taxon>
        <taxon>Pseudomonadati</taxon>
        <taxon>Pseudomonadota</taxon>
        <taxon>Betaproteobacteria</taxon>
        <taxon>Burkholderiales</taxon>
        <taxon>Sphaerotilaceae</taxon>
        <taxon>Sphaerotilus</taxon>
    </lineage>
</organism>
<dbReference type="OrthoDB" id="8678477at2"/>
<gene>
    <name evidence="3" type="ORF">EV685_2991</name>
</gene>
<keyword evidence="4" id="KW-1185">Reference proteome</keyword>
<proteinExistence type="inferred from homology"/>
<feature type="chain" id="PRO_5020945264" evidence="2">
    <location>
        <begin position="27"/>
        <end position="320"/>
    </location>
</feature>
<dbReference type="PANTHER" id="PTHR42928">
    <property type="entry name" value="TRICARBOXYLATE-BINDING PROTEIN"/>
    <property type="match status" value="1"/>
</dbReference>
<reference evidence="3 4" key="1">
    <citation type="submission" date="2019-02" db="EMBL/GenBank/DDBJ databases">
        <title>Genomic Encyclopedia of Type Strains, Phase IV (KMG-IV): sequencing the most valuable type-strain genomes for metagenomic binning, comparative biology and taxonomic classification.</title>
        <authorList>
            <person name="Goeker M."/>
        </authorList>
    </citation>
    <scope>NUCLEOTIDE SEQUENCE [LARGE SCALE GENOMIC DNA]</scope>
    <source>
        <strain evidence="3 4">DSM 10617</strain>
    </source>
</reference>
<comment type="similarity">
    <text evidence="1">Belongs to the UPF0065 (bug) family.</text>
</comment>
<dbReference type="Pfam" id="PF03401">
    <property type="entry name" value="TctC"/>
    <property type="match status" value="1"/>
</dbReference>
<evidence type="ECO:0000313" key="4">
    <source>
        <dbReference type="Proteomes" id="UP000293433"/>
    </source>
</evidence>
<evidence type="ECO:0000313" key="3">
    <source>
        <dbReference type="EMBL" id="RZS53363.1"/>
    </source>
</evidence>
<dbReference type="EMBL" id="SGWV01000010">
    <property type="protein sequence ID" value="RZS53363.1"/>
    <property type="molecule type" value="Genomic_DNA"/>
</dbReference>
<dbReference type="CDD" id="cd07012">
    <property type="entry name" value="PBP2_Bug_TTT"/>
    <property type="match status" value="1"/>
</dbReference>
<comment type="caution">
    <text evidence="3">The sequence shown here is derived from an EMBL/GenBank/DDBJ whole genome shotgun (WGS) entry which is preliminary data.</text>
</comment>
<feature type="signal peptide" evidence="2">
    <location>
        <begin position="1"/>
        <end position="26"/>
    </location>
</feature>
<dbReference type="PIRSF" id="PIRSF017082">
    <property type="entry name" value="YflP"/>
    <property type="match status" value="1"/>
</dbReference>
<keyword evidence="2" id="KW-0732">Signal</keyword>
<name>A0A4Q7LH52_9BURK</name>
<accession>A0A4Q7LH52</accession>
<dbReference type="InterPro" id="IPR042100">
    <property type="entry name" value="Bug_dom1"/>
</dbReference>
<dbReference type="PANTHER" id="PTHR42928:SF5">
    <property type="entry name" value="BLR1237 PROTEIN"/>
    <property type="match status" value="1"/>
</dbReference>
<evidence type="ECO:0000256" key="2">
    <source>
        <dbReference type="SAM" id="SignalP"/>
    </source>
</evidence>